<comment type="caution">
    <text evidence="1">The sequence shown here is derived from an EMBL/GenBank/DDBJ whole genome shotgun (WGS) entry which is preliminary data.</text>
</comment>
<dbReference type="Proteomes" id="UP001057402">
    <property type="component" value="Chromosome 4"/>
</dbReference>
<protein>
    <submittedName>
        <fullName evidence="1">Uncharacterized protein</fullName>
    </submittedName>
</protein>
<organism evidence="1 2">
    <name type="scientific">Melastoma candidum</name>
    <dbReference type="NCBI Taxonomy" id="119954"/>
    <lineage>
        <taxon>Eukaryota</taxon>
        <taxon>Viridiplantae</taxon>
        <taxon>Streptophyta</taxon>
        <taxon>Embryophyta</taxon>
        <taxon>Tracheophyta</taxon>
        <taxon>Spermatophyta</taxon>
        <taxon>Magnoliopsida</taxon>
        <taxon>eudicotyledons</taxon>
        <taxon>Gunneridae</taxon>
        <taxon>Pentapetalae</taxon>
        <taxon>rosids</taxon>
        <taxon>malvids</taxon>
        <taxon>Myrtales</taxon>
        <taxon>Melastomataceae</taxon>
        <taxon>Melastomatoideae</taxon>
        <taxon>Melastomateae</taxon>
        <taxon>Melastoma</taxon>
    </lineage>
</organism>
<evidence type="ECO:0000313" key="1">
    <source>
        <dbReference type="EMBL" id="KAI4374225.1"/>
    </source>
</evidence>
<reference evidence="2" key="1">
    <citation type="journal article" date="2023" name="Front. Plant Sci.">
        <title>Chromosomal-level genome assembly of Melastoma candidum provides insights into trichome evolution.</title>
        <authorList>
            <person name="Zhong Y."/>
            <person name="Wu W."/>
            <person name="Sun C."/>
            <person name="Zou P."/>
            <person name="Liu Y."/>
            <person name="Dai S."/>
            <person name="Zhou R."/>
        </authorList>
    </citation>
    <scope>NUCLEOTIDE SEQUENCE [LARGE SCALE GENOMIC DNA]</scope>
</reference>
<accession>A0ACB9R6A2</accession>
<name>A0ACB9R6A2_9MYRT</name>
<gene>
    <name evidence="1" type="ORF">MLD38_012239</name>
</gene>
<proteinExistence type="predicted"/>
<evidence type="ECO:0000313" key="2">
    <source>
        <dbReference type="Proteomes" id="UP001057402"/>
    </source>
</evidence>
<keyword evidence="2" id="KW-1185">Reference proteome</keyword>
<dbReference type="EMBL" id="CM042883">
    <property type="protein sequence ID" value="KAI4374225.1"/>
    <property type="molecule type" value="Genomic_DNA"/>
</dbReference>
<sequence length="559" mass="62348">MMMAGAHHILPPKFPPTTRQSPLPRNLPRPASASASASASTSPTAALTAPAPLVSAATIQDDDRTGRLLDYQFLFVSQRKETTEPILLRVVDGAIPVDFPSGRYYLIGPGLFRDDHGSTVHPLDGPDTSGLSSSMGRIRGSKGWEEAGECQGKFEVINSRDTMAFPGHSPRVSNPLDLAAAMLKPILFGVFKMPARRMLSHYKMDAEKQRLLVLSCNAEDMLLPRSHFTFYEYDSSFHLIQKKEYVVPDHLMIHDWAFTDSHYIMFGNRIRLDVLGSMGAVLGLSPMISALSVNPGKPTSPVYLLPRSSSHDEGTAHRDWRQPIELPSQLWLLHFGNAFQREGSSRDGVEIKFLATAASYRWLDFPSCSVRYDWRSGKLDPTTMNETRGEQGHLPHLVQASISIDSEGCCSECYVEPLNKFTKVADFPVINPEYSGRKNRYIYAATSSGSHQGLPHFPFDSVVKLDISEGTTHVWSTSRRRFIGEPVFVPRGRSREDDGYIILVEYAVEIQRCYLVILDAQKIGGGEGDELMTRLEVPKHFNFPFGFHGFWDSTTTTTC</sequence>